<dbReference type="PRINTS" id="PR00719">
    <property type="entry name" value="LMWPTPASE"/>
</dbReference>
<sequence length="138" mass="15463">MRITFVCTGNTCRSPIAESIAKKMLVDDTINSRGLFAIDGQSVSPESLEVIMEHNLPEPTVAKQFSEKDLNSDLILTMTDMHKQQLVSHYGDNGRIYQLSEYVGEIGDIVDPFGGSIDTYRQTFEQLLYLIGKLRTNS</sequence>
<feature type="active site" description="Nucleophile" evidence="9">
    <location>
        <position position="7"/>
    </location>
</feature>
<comment type="caution">
    <text evidence="12">The sequence shown here is derived from an EMBL/GenBank/DDBJ whole genome shotgun (WGS) entry which is preliminary data.</text>
</comment>
<dbReference type="EMBL" id="JAVSOO010000019">
    <property type="protein sequence ID" value="MDT4286994.1"/>
    <property type="molecule type" value="Genomic_DNA"/>
</dbReference>
<feature type="active site" description="Proton donor" evidence="9">
    <location>
        <position position="111"/>
    </location>
</feature>
<comment type="function">
    <text evidence="5">Dephosphorylates the phosphotyrosine-containing proteins.</text>
</comment>
<evidence type="ECO:0000313" key="11">
    <source>
        <dbReference type="EMBL" id="MDT4286994.1"/>
    </source>
</evidence>
<dbReference type="GO" id="GO:0004725">
    <property type="term" value="F:protein tyrosine phosphatase activity"/>
    <property type="evidence" value="ECO:0007669"/>
    <property type="project" value="UniProtKB-EC"/>
</dbReference>
<protein>
    <recommendedName>
        <fullName evidence="6">Low molecular weight protein-tyrosine-phosphatase PtpB</fullName>
        <ecNumber evidence="2">3.1.3.48</ecNumber>
    </recommendedName>
    <alternativeName>
        <fullName evidence="7">Phosphotyrosine phosphatase B</fullName>
    </alternativeName>
</protein>
<dbReference type="AlphaFoldDB" id="A0A2A1KBQ7"/>
<dbReference type="SUPFAM" id="SSF52788">
    <property type="entry name" value="Phosphotyrosine protein phosphatases I"/>
    <property type="match status" value="1"/>
</dbReference>
<dbReference type="InterPro" id="IPR036196">
    <property type="entry name" value="Ptyr_pPase_sf"/>
</dbReference>
<reference evidence="12 13" key="1">
    <citation type="submission" date="2017-11" db="EMBL/GenBank/DDBJ databases">
        <authorList>
            <person name="Founou R.C."/>
            <person name="Founou L."/>
            <person name="Allam M."/>
            <person name="Ismail A."/>
            <person name="Essack S.Y."/>
        </authorList>
    </citation>
    <scope>NUCLEOTIDE SEQUENCE [LARGE SCALE GENOMIC DNA]</scope>
    <source>
        <strain evidence="12 13">G811N2B1</strain>
    </source>
</reference>
<evidence type="ECO:0000313" key="14">
    <source>
        <dbReference type="Proteomes" id="UP001269271"/>
    </source>
</evidence>
<dbReference type="Proteomes" id="UP001269271">
    <property type="component" value="Unassembled WGS sequence"/>
</dbReference>
<evidence type="ECO:0000256" key="9">
    <source>
        <dbReference type="PIRSR" id="PIRSR617867-1"/>
    </source>
</evidence>
<accession>A0A2A1KBQ7</accession>
<dbReference type="STRING" id="1283.ShL2_00811"/>
<reference evidence="11 14" key="2">
    <citation type="submission" date="2023-08" db="EMBL/GenBank/DDBJ databases">
        <title>Genomic surveillance of Staphylococcus haemolyticus neonatal outbreak in southern France.</title>
        <authorList>
            <person name="Magnan C."/>
            <person name="Morsli M."/>
            <person name="Thiery B."/>
            <person name="Salipante F."/>
            <person name="Attar J."/>
            <person name="Massimo D.M."/>
            <person name="Ory J."/>
            <person name="Pantel A."/>
            <person name="Lavigne J.-P."/>
        </authorList>
    </citation>
    <scope>NUCLEOTIDE SEQUENCE [LARGE SCALE GENOMIC DNA]</scope>
    <source>
        <strain evidence="11 14">NSH026</strain>
    </source>
</reference>
<dbReference type="SMART" id="SM00226">
    <property type="entry name" value="LMWPc"/>
    <property type="match status" value="1"/>
</dbReference>
<comment type="similarity">
    <text evidence="1">Belongs to the low molecular weight phosphotyrosine protein phosphatase family.</text>
</comment>
<evidence type="ECO:0000313" key="13">
    <source>
        <dbReference type="Proteomes" id="UP000238153"/>
    </source>
</evidence>
<keyword evidence="3" id="KW-0378">Hydrolase</keyword>
<dbReference type="Pfam" id="PF01451">
    <property type="entry name" value="LMWPc"/>
    <property type="match status" value="1"/>
</dbReference>
<dbReference type="EC" id="3.1.3.48" evidence="2"/>
<evidence type="ECO:0000256" key="4">
    <source>
        <dbReference type="ARBA" id="ARBA00022912"/>
    </source>
</evidence>
<evidence type="ECO:0000256" key="3">
    <source>
        <dbReference type="ARBA" id="ARBA00022801"/>
    </source>
</evidence>
<dbReference type="InterPro" id="IPR050438">
    <property type="entry name" value="LMW_PTPase"/>
</dbReference>
<evidence type="ECO:0000256" key="8">
    <source>
        <dbReference type="ARBA" id="ARBA00051722"/>
    </source>
</evidence>
<dbReference type="Proteomes" id="UP000238153">
    <property type="component" value="Unassembled WGS sequence"/>
</dbReference>
<evidence type="ECO:0000313" key="12">
    <source>
        <dbReference type="EMBL" id="PPJ74628.1"/>
    </source>
</evidence>
<dbReference type="SMR" id="A0A2A1KBQ7"/>
<dbReference type="KEGG" id="shh:ShL2_00811"/>
<dbReference type="OMA" id="AMTHQHK"/>
<evidence type="ECO:0000256" key="2">
    <source>
        <dbReference type="ARBA" id="ARBA00013064"/>
    </source>
</evidence>
<feature type="active site" description="Nucleophile" evidence="9">
    <location>
        <position position="13"/>
    </location>
</feature>
<dbReference type="InterPro" id="IPR017867">
    <property type="entry name" value="Tyr_phospatase_low_mol_wt"/>
</dbReference>
<evidence type="ECO:0000256" key="6">
    <source>
        <dbReference type="ARBA" id="ARBA00040312"/>
    </source>
</evidence>
<proteinExistence type="inferred from homology"/>
<name>A0A2A1KBQ7_STAHA</name>
<dbReference type="InterPro" id="IPR023485">
    <property type="entry name" value="Ptyr_pPase"/>
</dbReference>
<keyword evidence="4" id="KW-0904">Protein phosphatase</keyword>
<feature type="domain" description="Phosphotyrosine protein phosphatase I" evidence="10">
    <location>
        <begin position="1"/>
        <end position="137"/>
    </location>
</feature>
<dbReference type="EMBL" id="PGWX01000301">
    <property type="protein sequence ID" value="PPJ74628.1"/>
    <property type="molecule type" value="Genomic_DNA"/>
</dbReference>
<evidence type="ECO:0000256" key="5">
    <source>
        <dbReference type="ARBA" id="ARBA00037193"/>
    </source>
</evidence>
<evidence type="ECO:0000259" key="10">
    <source>
        <dbReference type="SMART" id="SM00226"/>
    </source>
</evidence>
<keyword evidence="14" id="KW-1185">Reference proteome</keyword>
<dbReference type="CDD" id="cd16344">
    <property type="entry name" value="LMWPAP"/>
    <property type="match status" value="1"/>
</dbReference>
<dbReference type="RefSeq" id="WP_011275231.1">
    <property type="nucleotide sequence ID" value="NZ_CABMHO010000027.1"/>
</dbReference>
<comment type="catalytic activity">
    <reaction evidence="8">
        <text>O-phospho-L-tyrosyl-[protein] + H2O = L-tyrosyl-[protein] + phosphate</text>
        <dbReference type="Rhea" id="RHEA:10684"/>
        <dbReference type="Rhea" id="RHEA-COMP:10136"/>
        <dbReference type="Rhea" id="RHEA-COMP:20101"/>
        <dbReference type="ChEBI" id="CHEBI:15377"/>
        <dbReference type="ChEBI" id="CHEBI:43474"/>
        <dbReference type="ChEBI" id="CHEBI:46858"/>
        <dbReference type="ChEBI" id="CHEBI:61978"/>
        <dbReference type="EC" id="3.1.3.48"/>
    </reaction>
</comment>
<organism evidence="12 13">
    <name type="scientific">Staphylococcus haemolyticus</name>
    <dbReference type="NCBI Taxonomy" id="1283"/>
    <lineage>
        <taxon>Bacteria</taxon>
        <taxon>Bacillati</taxon>
        <taxon>Bacillota</taxon>
        <taxon>Bacilli</taxon>
        <taxon>Bacillales</taxon>
        <taxon>Staphylococcaceae</taxon>
        <taxon>Staphylococcus</taxon>
    </lineage>
</organism>
<evidence type="ECO:0000256" key="1">
    <source>
        <dbReference type="ARBA" id="ARBA00011063"/>
    </source>
</evidence>
<gene>
    <name evidence="12" type="ORF">CV019_07435</name>
    <name evidence="11" type="ORF">RO950_08160</name>
</gene>
<evidence type="ECO:0000256" key="7">
    <source>
        <dbReference type="ARBA" id="ARBA00041820"/>
    </source>
</evidence>
<dbReference type="Gene3D" id="3.40.50.2300">
    <property type="match status" value="1"/>
</dbReference>
<dbReference type="PANTHER" id="PTHR11717:SF31">
    <property type="entry name" value="LOW MOLECULAR WEIGHT PROTEIN-TYROSINE-PHOSPHATASE ETP-RELATED"/>
    <property type="match status" value="1"/>
</dbReference>
<dbReference type="PANTHER" id="PTHR11717">
    <property type="entry name" value="LOW MOLECULAR WEIGHT PROTEIN TYROSINE PHOSPHATASE"/>
    <property type="match status" value="1"/>
</dbReference>